<sequence length="99" mass="10562">MNRHLAAALRRGEGRVVDPSTGVIDSQNLRTTESGGVRGYDTVNCINGHKRHIVTNTIGPLVRLTVLGAKSQDRDDAPALLKSVSAAYLLLRNELADGG</sequence>
<dbReference type="PANTHER" id="PTHR30007:SF0">
    <property type="entry name" value="TRANSPOSASE"/>
    <property type="match status" value="1"/>
</dbReference>
<dbReference type="GO" id="GO:0003677">
    <property type="term" value="F:DNA binding"/>
    <property type="evidence" value="ECO:0007669"/>
    <property type="project" value="InterPro"/>
</dbReference>
<evidence type="ECO:0000313" key="3">
    <source>
        <dbReference type="Proteomes" id="UP000297972"/>
    </source>
</evidence>
<keyword evidence="3" id="KW-1185">Reference proteome</keyword>
<dbReference type="AlphaFoldDB" id="A0A4Z1BLG9"/>
<proteinExistence type="predicted"/>
<accession>A0A4Z1BLG9</accession>
<dbReference type="GO" id="GO:0006313">
    <property type="term" value="P:DNA transposition"/>
    <property type="evidence" value="ECO:0007669"/>
    <property type="project" value="InterPro"/>
</dbReference>
<dbReference type="EMBL" id="SRPG01000526">
    <property type="protein sequence ID" value="TGN37529.1"/>
    <property type="molecule type" value="Genomic_DNA"/>
</dbReference>
<organism evidence="2 3">
    <name type="scientific">Paracoccus liaowanqingii</name>
    <dbReference type="NCBI Taxonomy" id="2560053"/>
    <lineage>
        <taxon>Bacteria</taxon>
        <taxon>Pseudomonadati</taxon>
        <taxon>Pseudomonadota</taxon>
        <taxon>Alphaproteobacteria</taxon>
        <taxon>Rhodobacterales</taxon>
        <taxon>Paracoccaceae</taxon>
        <taxon>Paracoccus</taxon>
    </lineage>
</organism>
<evidence type="ECO:0000313" key="2">
    <source>
        <dbReference type="EMBL" id="TGN37529.1"/>
    </source>
</evidence>
<evidence type="ECO:0000259" key="1">
    <source>
        <dbReference type="Pfam" id="PF01609"/>
    </source>
</evidence>
<protein>
    <recommendedName>
        <fullName evidence="1">Transposase IS4-like domain-containing protein</fullName>
    </recommendedName>
</protein>
<comment type="caution">
    <text evidence="2">The sequence shown here is derived from an EMBL/GenBank/DDBJ whole genome shotgun (WGS) entry which is preliminary data.</text>
</comment>
<dbReference type="InterPro" id="IPR002559">
    <property type="entry name" value="Transposase_11"/>
</dbReference>
<dbReference type="GO" id="GO:0004803">
    <property type="term" value="F:transposase activity"/>
    <property type="evidence" value="ECO:0007669"/>
    <property type="project" value="InterPro"/>
</dbReference>
<feature type="domain" description="Transposase IS4-like" evidence="1">
    <location>
        <begin position="19"/>
        <end position="97"/>
    </location>
</feature>
<dbReference type="OrthoDB" id="32553at2"/>
<reference evidence="2 3" key="1">
    <citation type="submission" date="2019-03" db="EMBL/GenBank/DDBJ databases">
        <authorList>
            <person name="Li J."/>
        </authorList>
    </citation>
    <scope>NUCLEOTIDE SEQUENCE [LARGE SCALE GENOMIC DNA]</scope>
    <source>
        <strain evidence="2 3">3058</strain>
    </source>
</reference>
<dbReference type="Proteomes" id="UP000297972">
    <property type="component" value="Unassembled WGS sequence"/>
</dbReference>
<name>A0A4Z1BLG9_9RHOB</name>
<dbReference type="RefSeq" id="WP_135819442.1">
    <property type="nucleotide sequence ID" value="NZ_SRPG01000526.1"/>
</dbReference>
<dbReference type="Pfam" id="PF01609">
    <property type="entry name" value="DDE_Tnp_1"/>
    <property type="match status" value="1"/>
</dbReference>
<gene>
    <name evidence="2" type="ORF">E4L95_22775</name>
</gene>
<dbReference type="PANTHER" id="PTHR30007">
    <property type="entry name" value="PHP DOMAIN PROTEIN"/>
    <property type="match status" value="1"/>
</dbReference>